<dbReference type="InterPro" id="IPR029016">
    <property type="entry name" value="GAF-like_dom_sf"/>
</dbReference>
<keyword evidence="4" id="KW-0804">Transcription</keyword>
<dbReference type="Gene3D" id="1.10.10.60">
    <property type="entry name" value="Homeodomain-like"/>
    <property type="match status" value="1"/>
</dbReference>
<dbReference type="SUPFAM" id="SSF46689">
    <property type="entry name" value="Homeodomain-like"/>
    <property type="match status" value="1"/>
</dbReference>
<dbReference type="Proteomes" id="UP001499882">
    <property type="component" value="Unassembled WGS sequence"/>
</dbReference>
<keyword evidence="1" id="KW-0547">Nucleotide-binding</keyword>
<dbReference type="PANTHER" id="PTHR32071:SF122">
    <property type="entry name" value="SIGMA FACTOR"/>
    <property type="match status" value="1"/>
</dbReference>
<dbReference type="Pfam" id="PF25601">
    <property type="entry name" value="AAA_lid_14"/>
    <property type="match status" value="1"/>
</dbReference>
<dbReference type="RefSeq" id="WP_345524596.1">
    <property type="nucleotide sequence ID" value="NZ_BAABKN010000003.1"/>
</dbReference>
<dbReference type="InterPro" id="IPR002197">
    <property type="entry name" value="HTH_Fis"/>
</dbReference>
<dbReference type="SUPFAM" id="SSF52540">
    <property type="entry name" value="P-loop containing nucleoside triphosphate hydrolases"/>
    <property type="match status" value="1"/>
</dbReference>
<dbReference type="PANTHER" id="PTHR32071">
    <property type="entry name" value="TRANSCRIPTIONAL REGULATORY PROTEIN"/>
    <property type="match status" value="1"/>
</dbReference>
<evidence type="ECO:0000256" key="1">
    <source>
        <dbReference type="ARBA" id="ARBA00022741"/>
    </source>
</evidence>
<dbReference type="InterPro" id="IPR009057">
    <property type="entry name" value="Homeodomain-like_sf"/>
</dbReference>
<keyword evidence="7" id="KW-1185">Reference proteome</keyword>
<feature type="domain" description="Sigma-54 factor interaction" evidence="5">
    <location>
        <begin position="269"/>
        <end position="475"/>
    </location>
</feature>
<dbReference type="PROSITE" id="PS00688">
    <property type="entry name" value="SIGMA54_INTERACT_3"/>
    <property type="match status" value="1"/>
</dbReference>
<keyword evidence="2" id="KW-0067">ATP-binding</keyword>
<sequence>MSQAAEIDEGPPGGRAEIAASWRRASLAGVDRRDSFERLTPGDIDPRSSLLVGAAPVLDQLESSLVGTGYATLLGDRECRIVRRWFDEPRTRDGFDALSFREGASLLEEAVGTNGLGTVFETRHPVAINGPEHFAESLRRFSCYGHPIRHPLTRRIEGVLDISIVGDTAGSLVPALIARAVLDIEQRLLDGSRFSEKSLLAAFQTASGRSRGAVLAVGEDIVMCNQAASDLLSSSDIALLQVLADDPPTSGTSTLRLNLDAGRAANVTVTRVAGARRGVLLHVVPRSDGPHLTPSAISTSQFPRVRAPILISGQPGTGRSTRARELAPLPTRVLRAATALLEGDVAWAKAFEAGMRHTEGSVVVDGIDLLSDELLDLVIEGVDRSVRPQVILVSAPIDSLSGRAAMLAGAATVREELPPLGARRDEISDLAASMLRDVAASGSVHLTPGAMHALAAHSWPGNLRELKAVVTHAAARRSTGGIAAGDLPEGYRTTTPGRALSPLERAERDAIRVALRAADGNKVRAARELGLSRTTLYARIRQLRIDG</sequence>
<dbReference type="Gene3D" id="3.30.450.40">
    <property type="match status" value="1"/>
</dbReference>
<organism evidence="6 7">
    <name type="scientific">Nocardioides endophyticus</name>
    <dbReference type="NCBI Taxonomy" id="1353775"/>
    <lineage>
        <taxon>Bacteria</taxon>
        <taxon>Bacillati</taxon>
        <taxon>Actinomycetota</taxon>
        <taxon>Actinomycetes</taxon>
        <taxon>Propionibacteriales</taxon>
        <taxon>Nocardioidaceae</taxon>
        <taxon>Nocardioides</taxon>
    </lineage>
</organism>
<dbReference type="InterPro" id="IPR027417">
    <property type="entry name" value="P-loop_NTPase"/>
</dbReference>
<dbReference type="Pfam" id="PF02954">
    <property type="entry name" value="HTH_8"/>
    <property type="match status" value="1"/>
</dbReference>
<dbReference type="PRINTS" id="PR01590">
    <property type="entry name" value="HTHFIS"/>
</dbReference>
<comment type="caution">
    <text evidence="6">The sequence shown here is derived from an EMBL/GenBank/DDBJ whole genome shotgun (WGS) entry which is preliminary data.</text>
</comment>
<dbReference type="PROSITE" id="PS50045">
    <property type="entry name" value="SIGMA54_INTERACT_4"/>
    <property type="match status" value="1"/>
</dbReference>
<dbReference type="InterPro" id="IPR058031">
    <property type="entry name" value="AAA_lid_NorR"/>
</dbReference>
<evidence type="ECO:0000313" key="6">
    <source>
        <dbReference type="EMBL" id="GAA4722963.1"/>
    </source>
</evidence>
<dbReference type="Gene3D" id="1.10.8.60">
    <property type="match status" value="1"/>
</dbReference>
<proteinExistence type="predicted"/>
<evidence type="ECO:0000256" key="3">
    <source>
        <dbReference type="ARBA" id="ARBA00023015"/>
    </source>
</evidence>
<protein>
    <submittedName>
        <fullName evidence="6">Transcriptional regulator MimR</fullName>
    </submittedName>
</protein>
<evidence type="ECO:0000256" key="2">
    <source>
        <dbReference type="ARBA" id="ARBA00022840"/>
    </source>
</evidence>
<gene>
    <name evidence="6" type="primary">mimR</name>
    <name evidence="6" type="ORF">GCM10023350_01490</name>
</gene>
<dbReference type="EMBL" id="BAABKN010000003">
    <property type="protein sequence ID" value="GAA4722963.1"/>
    <property type="molecule type" value="Genomic_DNA"/>
</dbReference>
<evidence type="ECO:0000256" key="4">
    <source>
        <dbReference type="ARBA" id="ARBA00023163"/>
    </source>
</evidence>
<dbReference type="InterPro" id="IPR025944">
    <property type="entry name" value="Sigma_54_int_dom_CS"/>
</dbReference>
<reference evidence="7" key="1">
    <citation type="journal article" date="2019" name="Int. J. Syst. Evol. Microbiol.">
        <title>The Global Catalogue of Microorganisms (GCM) 10K type strain sequencing project: providing services to taxonomists for standard genome sequencing and annotation.</title>
        <authorList>
            <consortium name="The Broad Institute Genomics Platform"/>
            <consortium name="The Broad Institute Genome Sequencing Center for Infectious Disease"/>
            <person name="Wu L."/>
            <person name="Ma J."/>
        </authorList>
    </citation>
    <scope>NUCLEOTIDE SEQUENCE [LARGE SCALE GENOMIC DNA]</scope>
    <source>
        <strain evidence="7">JCM 18532</strain>
    </source>
</reference>
<keyword evidence="3" id="KW-0805">Transcription regulation</keyword>
<name>A0ABP8Y781_9ACTN</name>
<evidence type="ECO:0000313" key="7">
    <source>
        <dbReference type="Proteomes" id="UP001499882"/>
    </source>
</evidence>
<evidence type="ECO:0000259" key="5">
    <source>
        <dbReference type="PROSITE" id="PS50045"/>
    </source>
</evidence>
<dbReference type="InterPro" id="IPR002078">
    <property type="entry name" value="Sigma_54_int"/>
</dbReference>
<accession>A0ABP8Y781</accession>